<dbReference type="InterPro" id="IPR055434">
    <property type="entry name" value="STING_TM"/>
</dbReference>
<keyword evidence="2 5" id="KW-0812">Transmembrane</keyword>
<evidence type="ECO:0000259" key="6">
    <source>
        <dbReference type="Pfam" id="PF15009"/>
    </source>
</evidence>
<dbReference type="Gene3D" id="1.20.5.5200">
    <property type="match status" value="1"/>
</dbReference>
<dbReference type="GO" id="GO:0000045">
    <property type="term" value="P:autophagosome assembly"/>
    <property type="evidence" value="ECO:0007669"/>
    <property type="project" value="TreeGrafter"/>
</dbReference>
<dbReference type="InterPro" id="IPR029158">
    <property type="entry name" value="STING"/>
</dbReference>
<dbReference type="GO" id="GO:0140374">
    <property type="term" value="P:antiviral innate immune response"/>
    <property type="evidence" value="ECO:0007669"/>
    <property type="project" value="EnsemblMetazoa"/>
</dbReference>
<dbReference type="GO" id="GO:0016239">
    <property type="term" value="P:positive regulation of macroautophagy"/>
    <property type="evidence" value="ECO:0007669"/>
    <property type="project" value="EnsemblMetazoa"/>
</dbReference>
<dbReference type="InterPro" id="IPR033952">
    <property type="entry name" value="STING_C"/>
</dbReference>
<dbReference type="InterPro" id="IPR038623">
    <property type="entry name" value="STING_C_sf"/>
</dbReference>
<feature type="domain" description="STING ligand-binding" evidence="6">
    <location>
        <begin position="154"/>
        <end position="339"/>
    </location>
</feature>
<dbReference type="GO" id="GO:0005776">
    <property type="term" value="C:autophagosome"/>
    <property type="evidence" value="ECO:0007669"/>
    <property type="project" value="TreeGrafter"/>
</dbReference>
<dbReference type="GO" id="GO:0140896">
    <property type="term" value="P:cGAS/STING signaling pathway"/>
    <property type="evidence" value="ECO:0007669"/>
    <property type="project" value="EnsemblMetazoa"/>
</dbReference>
<dbReference type="AlphaFoldDB" id="A0A0J9R965"/>
<dbReference type="Gene3D" id="3.40.50.12100">
    <property type="entry name" value="Stimulator of interferon genes protein"/>
    <property type="match status" value="1"/>
</dbReference>
<feature type="transmembrane region" description="Helical" evidence="5">
    <location>
        <begin position="91"/>
        <end position="108"/>
    </location>
</feature>
<sequence>MYAGEMAIASNVEEAGNAVRAEKGRKYFYFRKMIGDYIDTSVRIVATVFLADLLRRLYHCVIEYGSNGRYYLPEDRLWVILRRSCTYNNRSIYLIVGFVLVAFFRISVTGNYRDVVPTTLFLVHMPLYWIWSFSDMDHSTLSYSHWIRDSHGLDYAAGMASNYFHGYLKLSLPERKDDGLKQRMEMYEDKNNVTFGIKRLVILIPDEMFVNGVLESHLLDKAEPLETQFINRAGVYRPFKHAVYRMNKKVNGRTYYFAIEGATPLISFFDAIYSNLSATWQMQELKREIWLKFYKHLRELITTWPETRDLIELIIYNSHDSKGNLVDVGELLVANMQNKTKTLDEIPH</sequence>
<name>A0A0J9R965_DROSI</name>
<protein>
    <submittedName>
        <fullName evidence="8">Uncharacterized protein, isoform A</fullName>
    </submittedName>
</protein>
<dbReference type="Bgee" id="FBgn0182454">
    <property type="expression patterns" value="Expressed in female reproductive system and 3 other cell types or tissues"/>
</dbReference>
<dbReference type="GO" id="GO:0061507">
    <property type="term" value="F:2',3'-cyclic GMP-AMP binding"/>
    <property type="evidence" value="ECO:0007669"/>
    <property type="project" value="EnsemblMetazoa"/>
</dbReference>
<dbReference type="OrthoDB" id="6053839at2759"/>
<accession>A0A0J9R965</accession>
<dbReference type="GO" id="GO:0140460">
    <property type="term" value="P:response to Gram-negative bacterium"/>
    <property type="evidence" value="ECO:0007669"/>
    <property type="project" value="EnsemblMetazoa"/>
</dbReference>
<dbReference type="KEGG" id="dsi:Dsimw501_GD10689"/>
<dbReference type="GO" id="GO:0061709">
    <property type="term" value="P:reticulophagy"/>
    <property type="evidence" value="ECO:0007669"/>
    <property type="project" value="TreeGrafter"/>
</dbReference>
<dbReference type="GO" id="GO:0098586">
    <property type="term" value="P:cellular response to virus"/>
    <property type="evidence" value="ECO:0007669"/>
    <property type="project" value="EnsemblMetazoa"/>
</dbReference>
<dbReference type="PANTHER" id="PTHR34339:SF1">
    <property type="entry name" value="STIMULATOR OF INTERFERON GENES PROTEIN"/>
    <property type="match status" value="1"/>
</dbReference>
<reference evidence="8" key="1">
    <citation type="journal article" date="2013" name="Genome Res.">
        <title>A second-generation assembly of the Drosophila simulans genome provides new insights into patterns of lineage-specific divergence.</title>
        <authorList>
            <person name="Hu T.T."/>
            <person name="Eisen M.B."/>
            <person name="Thornton K.R."/>
            <person name="Andolfatto P."/>
        </authorList>
    </citation>
    <scope>NUCLEOTIDE SEQUENCE [LARGE SCALE GENOMIC DNA]</scope>
    <source>
        <strain evidence="8">W501</strain>
    </source>
</reference>
<evidence type="ECO:0000313" key="8">
    <source>
        <dbReference type="EMBL" id="KMY92586.1"/>
    </source>
</evidence>
<evidence type="ECO:0000256" key="3">
    <source>
        <dbReference type="ARBA" id="ARBA00022989"/>
    </source>
</evidence>
<comment type="subcellular location">
    <subcellularLocation>
        <location evidence="1">Membrane</location>
        <topology evidence="1">Multi-pass membrane protein</topology>
    </subcellularLocation>
</comment>
<organism evidence="8">
    <name type="scientific">Drosophila simulans</name>
    <name type="common">Fruit fly</name>
    <dbReference type="NCBI Taxonomy" id="7240"/>
    <lineage>
        <taxon>Eukaryota</taxon>
        <taxon>Metazoa</taxon>
        <taxon>Ecdysozoa</taxon>
        <taxon>Arthropoda</taxon>
        <taxon>Hexapoda</taxon>
        <taxon>Insecta</taxon>
        <taxon>Pterygota</taxon>
        <taxon>Neoptera</taxon>
        <taxon>Endopterygota</taxon>
        <taxon>Diptera</taxon>
        <taxon>Brachycera</taxon>
        <taxon>Muscomorpha</taxon>
        <taxon>Ephydroidea</taxon>
        <taxon>Drosophilidae</taxon>
        <taxon>Drosophila</taxon>
        <taxon>Sophophora</taxon>
    </lineage>
</organism>
<dbReference type="InterPro" id="IPR055432">
    <property type="entry name" value="STING_LBD"/>
</dbReference>
<dbReference type="PANTHER" id="PTHR34339">
    <property type="entry name" value="STIMULATOR OF INTERFERON GENES PROTEIN"/>
    <property type="match status" value="1"/>
</dbReference>
<reference evidence="8" key="2">
    <citation type="submission" date="2014-06" db="EMBL/GenBank/DDBJ databases">
        <authorList>
            <person name="Hu T."/>
            <person name="Eisen M.B."/>
            <person name="Thornton K.R."/>
            <person name="Andolfatto P."/>
        </authorList>
    </citation>
    <scope>NUCLEOTIDE SEQUENCE</scope>
    <source>
        <strain evidence="8">W501</strain>
    </source>
</reference>
<dbReference type="GO" id="GO:0032481">
    <property type="term" value="P:positive regulation of type I interferon production"/>
    <property type="evidence" value="ECO:0007669"/>
    <property type="project" value="InterPro"/>
</dbReference>
<dbReference type="Proteomes" id="UP000035880">
    <property type="component" value="Chromosome 2R"/>
</dbReference>
<evidence type="ECO:0000256" key="5">
    <source>
        <dbReference type="SAM" id="Phobius"/>
    </source>
</evidence>
<reference evidence="8" key="3">
    <citation type="submission" date="2015-04" db="EMBL/GenBank/DDBJ databases">
        <authorList>
            <consortium name="FlyBase"/>
        </authorList>
    </citation>
    <scope>NUCLEOTIDE SEQUENCE</scope>
    <source>
        <strain evidence="8">W501</strain>
    </source>
</reference>
<feature type="domain" description="STING transmembrane" evidence="7">
    <location>
        <begin position="38"/>
        <end position="152"/>
    </location>
</feature>
<evidence type="ECO:0000259" key="7">
    <source>
        <dbReference type="Pfam" id="PF23417"/>
    </source>
</evidence>
<dbReference type="GO" id="GO:0035438">
    <property type="term" value="F:cyclic-di-GMP binding"/>
    <property type="evidence" value="ECO:0007669"/>
    <property type="project" value="EnsemblMetazoa"/>
</dbReference>
<dbReference type="EMBL" id="CM002911">
    <property type="protein sequence ID" value="KMY92586.1"/>
    <property type="molecule type" value="Genomic_DNA"/>
</dbReference>
<evidence type="ECO:0000256" key="4">
    <source>
        <dbReference type="ARBA" id="ARBA00023136"/>
    </source>
</evidence>
<dbReference type="GO" id="GO:0140367">
    <property type="term" value="P:antibacterial innate immune response"/>
    <property type="evidence" value="ECO:0007669"/>
    <property type="project" value="EnsemblMetazoa"/>
</dbReference>
<dbReference type="GO" id="GO:0140704">
    <property type="term" value="F:3',2'-cyclic GMP-AMP binding"/>
    <property type="evidence" value="ECO:0007669"/>
    <property type="project" value="EnsemblMetazoa"/>
</dbReference>
<evidence type="ECO:0000256" key="2">
    <source>
        <dbReference type="ARBA" id="ARBA00022692"/>
    </source>
</evidence>
<dbReference type="GO" id="GO:0005789">
    <property type="term" value="C:endoplasmic reticulum membrane"/>
    <property type="evidence" value="ECO:0007669"/>
    <property type="project" value="EnsemblMetazoa"/>
</dbReference>
<evidence type="ECO:0000256" key="1">
    <source>
        <dbReference type="ARBA" id="ARBA00004141"/>
    </source>
</evidence>
<dbReference type="Pfam" id="PF23417">
    <property type="entry name" value="STING_TM"/>
    <property type="match status" value="1"/>
</dbReference>
<gene>
    <name evidence="8" type="primary">Dsim\GD10689</name>
    <name evidence="8" type="ORF">Dsimw501_GD10689</name>
</gene>
<keyword evidence="3 5" id="KW-1133">Transmembrane helix</keyword>
<dbReference type="Pfam" id="PF15009">
    <property type="entry name" value="STING_LBD"/>
    <property type="match status" value="1"/>
</dbReference>
<dbReference type="CDD" id="cd12146">
    <property type="entry name" value="STING_C"/>
    <property type="match status" value="1"/>
</dbReference>
<keyword evidence="4 5" id="KW-0472">Membrane</keyword>
<dbReference type="GO" id="GO:0002807">
    <property type="term" value="P:positive regulation of antimicrobial peptide biosynthetic process"/>
    <property type="evidence" value="ECO:0007669"/>
    <property type="project" value="EnsemblMetazoa"/>
</dbReference>
<proteinExistence type="predicted"/>